<keyword evidence="3" id="KW-1185">Reference proteome</keyword>
<dbReference type="RefSeq" id="WP_096237546.1">
    <property type="nucleotide sequence ID" value="NZ_CP023422.1"/>
</dbReference>
<accession>A0A290X135</accession>
<dbReference type="EMBL" id="CP023422">
    <property type="protein sequence ID" value="ATD62810.1"/>
    <property type="molecule type" value="Genomic_DNA"/>
</dbReference>
<feature type="domain" description="Aldehyde oxidase/xanthine dehydrogenase a/b hammerhead" evidence="1">
    <location>
        <begin position="223"/>
        <end position="312"/>
    </location>
</feature>
<dbReference type="Gene3D" id="3.90.1170.50">
    <property type="entry name" value="Aldehyde oxidase/xanthine dehydrogenase, a/b hammerhead"/>
    <property type="match status" value="1"/>
</dbReference>
<dbReference type="PIRSF" id="PIRSF036389">
    <property type="entry name" value="IOR_B"/>
    <property type="match status" value="1"/>
</dbReference>
<dbReference type="InterPro" id="IPR052516">
    <property type="entry name" value="N-heterocyclic_Hydroxylase"/>
</dbReference>
<reference evidence="2 3" key="1">
    <citation type="submission" date="2017-09" db="EMBL/GenBank/DDBJ databases">
        <title>Complete genome sequence of Janthinobacterium svalbardensis PAMC 27463.</title>
        <authorList>
            <person name="Cho Y.-J."/>
            <person name="Cho A."/>
            <person name="Kim O.-S."/>
            <person name="Lee J.-I."/>
        </authorList>
    </citation>
    <scope>NUCLEOTIDE SEQUENCE [LARGE SCALE GENOMIC DNA]</scope>
    <source>
        <strain evidence="2 3">PAMC 27463</strain>
    </source>
</reference>
<dbReference type="InterPro" id="IPR012368">
    <property type="entry name" value="OxRdtase_Mopterin-bd_su_IorB"/>
</dbReference>
<dbReference type="PANTHER" id="PTHR47495">
    <property type="entry name" value="ALDEHYDE DEHYDROGENASE"/>
    <property type="match status" value="1"/>
</dbReference>
<dbReference type="Gene3D" id="3.30.365.10">
    <property type="entry name" value="Aldehyde oxidase/xanthine dehydrogenase, molybdopterin binding domain"/>
    <property type="match status" value="4"/>
</dbReference>
<gene>
    <name evidence="2" type="ORF">CNX70_23690</name>
</gene>
<dbReference type="PROSITE" id="PS51318">
    <property type="entry name" value="TAT"/>
    <property type="match status" value="1"/>
</dbReference>
<dbReference type="InterPro" id="IPR006311">
    <property type="entry name" value="TAT_signal"/>
</dbReference>
<dbReference type="InterPro" id="IPR000674">
    <property type="entry name" value="Ald_Oxase/Xan_DH_a/b"/>
</dbReference>
<dbReference type="InterPro" id="IPR008274">
    <property type="entry name" value="AldOxase/xan_DH_MoCoBD1"/>
</dbReference>
<name>A0A290X135_9BURK</name>
<evidence type="ECO:0000313" key="2">
    <source>
        <dbReference type="EMBL" id="ATD62810.1"/>
    </source>
</evidence>
<dbReference type="Pfam" id="PF20256">
    <property type="entry name" value="MoCoBD_2"/>
    <property type="match status" value="2"/>
</dbReference>
<protein>
    <submittedName>
        <fullName evidence="2">Acylaldehyde oxidase</fullName>
    </submittedName>
</protein>
<dbReference type="PANTHER" id="PTHR47495:SF3">
    <property type="entry name" value="BLR6219 PROTEIN"/>
    <property type="match status" value="1"/>
</dbReference>
<evidence type="ECO:0000313" key="3">
    <source>
        <dbReference type="Proteomes" id="UP000218437"/>
    </source>
</evidence>
<dbReference type="SMART" id="SM01008">
    <property type="entry name" value="Ald_Xan_dh_C"/>
    <property type="match status" value="1"/>
</dbReference>
<dbReference type="SUPFAM" id="SSF56003">
    <property type="entry name" value="Molybdenum cofactor-binding domain"/>
    <property type="match status" value="2"/>
</dbReference>
<sequence>MSILENIPAPSPTSPARRNWLKAAGVLAGLSLVAGPSGLVMAADAVKYGGDKMAGGVVDDTLVFLSIGADGIVTIVAHRSEMGQGIRTSLPMVAADELGADWAQVRVQQAPADEARYGSQDTDGSRSMRHSFRAMRHVGATARLMLETAAAVRWDVPVTQVKAVNHAVVHAASGRSLSFGALAEEAAKLPVPPRARISLKTAGELRYIGQSSTRGIDLHDIVTGNTHFGIDTRLDGMAYAVIARPPVFGGKLKSVDKTAALKVPGVLRIVELAGSPPPTMFNPLGGVAVIASNTWAAIKGREALVLEWEDGPNGGYDSKAFRKTLEAAVRQPASPARDQGKTVATLAAAPAARKFSAEYYLPHLAHATMEPPAATVRIADGKAEVWACVQAPQATRSNVAKALGLAYDDVTVHVTLLGGGFGRKSKPDFAVEAALLSKAMDGAPVKLTWTRDDDLQHDYLHTVSVERLEASLDAKGHPTAWLHRTAAPTITSTFAAGANKQAPFELGMSAINVPYAIANIRVEVPEVPAHTRIGWFRSVSNIPHAFAIQSFTAELAHAAKKDHRDYLLDLLGPARKINPADLSDGWNYGEDPAKYPVDIGRMRHVIELATAKAGWGRKLPKGRGLGLAVSYSFVTYVAAVIEVEINAAGEVIVPRVDIAMDCGPQINPDRVRSQIEGACIMGLSLAMSGEISFKNGRVEQSNFHDYAVLRAADAPHVIHTHLVPGTLDMELGGVGEPATPPIAPALCNAIFAATGKRIRALPVGMQLAKKA</sequence>
<dbReference type="Pfam" id="PF02738">
    <property type="entry name" value="MoCoBD_1"/>
    <property type="match status" value="1"/>
</dbReference>
<dbReference type="KEGG" id="jsv:CNX70_23690"/>
<dbReference type="InterPro" id="IPR037165">
    <property type="entry name" value="AldOxase/xan_DH_Mopterin-bd_sf"/>
</dbReference>
<evidence type="ECO:0000259" key="1">
    <source>
        <dbReference type="SMART" id="SM01008"/>
    </source>
</evidence>
<dbReference type="GO" id="GO:0016491">
    <property type="term" value="F:oxidoreductase activity"/>
    <property type="evidence" value="ECO:0007669"/>
    <property type="project" value="InterPro"/>
</dbReference>
<dbReference type="Proteomes" id="UP000218437">
    <property type="component" value="Chromosome"/>
</dbReference>
<organism evidence="2 3">
    <name type="scientific">Janthinobacterium svalbardensis</name>
    <dbReference type="NCBI Taxonomy" id="368607"/>
    <lineage>
        <taxon>Bacteria</taxon>
        <taxon>Pseudomonadati</taxon>
        <taxon>Pseudomonadota</taxon>
        <taxon>Betaproteobacteria</taxon>
        <taxon>Burkholderiales</taxon>
        <taxon>Oxalobacteraceae</taxon>
        <taxon>Janthinobacterium</taxon>
    </lineage>
</organism>
<proteinExistence type="predicted"/>
<dbReference type="InterPro" id="IPR046867">
    <property type="entry name" value="AldOxase/xan_DH_MoCoBD2"/>
</dbReference>
<dbReference type="AlphaFoldDB" id="A0A290X135"/>